<dbReference type="HOGENOM" id="CLU_847120_0_0_9"/>
<protein>
    <submittedName>
        <fullName evidence="1">Uncharacterized protein</fullName>
    </submittedName>
</protein>
<reference evidence="2" key="1">
    <citation type="submission" date="2007-06" db="EMBL/GenBank/DDBJ databases">
        <authorList>
            <person name="Brinkac L.M."/>
            <person name="Daugherty S."/>
            <person name="Dodson R.J."/>
            <person name="Madupu R."/>
            <person name="Brown J.L."/>
            <person name="Bruce D."/>
            <person name="Detter C."/>
            <person name="Munk C."/>
            <person name="Smith L.A."/>
            <person name="Smith T.J."/>
            <person name="White O."/>
            <person name="Brettin T.S."/>
        </authorList>
    </citation>
    <scope>NUCLEOTIDE SEQUENCE [LARGE SCALE GENOMIC DNA]</scope>
    <source>
        <strain evidence="2">Langeland / NCTC 10281 / Type F</strain>
    </source>
</reference>
<dbReference type="EMBL" id="CP000728">
    <property type="protein sequence ID" value="ABS42091.1"/>
    <property type="molecule type" value="Genomic_DNA"/>
</dbReference>
<dbReference type="RefSeq" id="WP_012100288.1">
    <property type="nucleotide sequence ID" value="NC_009699.1"/>
</dbReference>
<organism evidence="1 2">
    <name type="scientific">Clostridium botulinum (strain Langeland / NCTC 10281 / Type F)</name>
    <dbReference type="NCBI Taxonomy" id="441772"/>
    <lineage>
        <taxon>Bacteria</taxon>
        <taxon>Bacillati</taxon>
        <taxon>Bacillota</taxon>
        <taxon>Clostridia</taxon>
        <taxon>Eubacteriales</taxon>
        <taxon>Clostridiaceae</taxon>
        <taxon>Clostridium</taxon>
    </lineage>
</organism>
<dbReference type="KEGG" id="cbf:CLI_2379"/>
<dbReference type="Proteomes" id="UP000002410">
    <property type="component" value="Chromosome"/>
</dbReference>
<evidence type="ECO:0000313" key="1">
    <source>
        <dbReference type="EMBL" id="ABS42091.1"/>
    </source>
</evidence>
<sequence>MKEKFSIIKTVTVIVLLSMFFTINVNAFSDKKNYSNVKNFAQNFMKNFNSNYILNDPIELYNFQDSVQALFFSSKESGYIIINLDDYSIVEFSPKNSNKFILDRNKKYYYSGPLSYFEADGTQIINCKTKEKMGSLECLKSVSYAAKSNKIVNKNINLNFISNSLTSNETYTLKNLLPNYSYNLDGRCTITAATIALAYYAKYWPNCNNYVSSSDLNDEWAFSNRLLYFVTGKTKLGKDEYGDDTLLSNGLKNYLIKSQQITNPMNFYYISHFNIESQRSNVKSIIQQDKPIMLRLSYHPEYSGHEVTAWGYCNVSNNEFFIVNDGWGNDFVYILPNYVVSIVY</sequence>
<name>A7GFR2_CLOBL</name>
<proteinExistence type="predicted"/>
<accession>A7GFR2</accession>
<evidence type="ECO:0000313" key="2">
    <source>
        <dbReference type="Proteomes" id="UP000002410"/>
    </source>
</evidence>
<gene>
    <name evidence="1" type="ordered locus">CLI_2379</name>
</gene>
<dbReference type="AlphaFoldDB" id="A7GFR2"/>